<dbReference type="Proteomes" id="UP001066276">
    <property type="component" value="Chromosome 11"/>
</dbReference>
<keyword evidence="10" id="KW-1185">Reference proteome</keyword>
<dbReference type="GO" id="GO:0005762">
    <property type="term" value="C:mitochondrial large ribosomal subunit"/>
    <property type="evidence" value="ECO:0007669"/>
    <property type="project" value="InterPro"/>
</dbReference>
<dbReference type="InterPro" id="IPR039145">
    <property type="entry name" value="Ribosomal_mL40_metazoa/plant"/>
</dbReference>
<evidence type="ECO:0000256" key="7">
    <source>
        <dbReference type="ARBA" id="ARBA00035192"/>
    </source>
</evidence>
<protein>
    <recommendedName>
        <fullName evidence="7">Large ribosomal subunit protein mL40</fullName>
    </recommendedName>
    <alternativeName>
        <fullName evidence="8">39S ribosomal protein L40, mitochondrial</fullName>
    </alternativeName>
</protein>
<evidence type="ECO:0000256" key="8">
    <source>
        <dbReference type="ARBA" id="ARBA00083752"/>
    </source>
</evidence>
<dbReference type="AlphaFoldDB" id="A0AAV7M273"/>
<gene>
    <name evidence="9" type="ORF">NDU88_007184</name>
</gene>
<evidence type="ECO:0000256" key="6">
    <source>
        <dbReference type="ARBA" id="ARBA00023274"/>
    </source>
</evidence>
<evidence type="ECO:0000256" key="1">
    <source>
        <dbReference type="ARBA" id="ARBA00004173"/>
    </source>
</evidence>
<comment type="subcellular location">
    <subcellularLocation>
        <location evidence="1">Mitochondrion</location>
    </subcellularLocation>
</comment>
<evidence type="ECO:0000313" key="10">
    <source>
        <dbReference type="Proteomes" id="UP001066276"/>
    </source>
</evidence>
<evidence type="ECO:0000313" key="9">
    <source>
        <dbReference type="EMBL" id="KAJ1094100.1"/>
    </source>
</evidence>
<keyword evidence="6" id="KW-0687">Ribonucleoprotein</keyword>
<accession>A0AAV7M273</accession>
<keyword evidence="5" id="KW-0496">Mitochondrion</keyword>
<evidence type="ECO:0000256" key="3">
    <source>
        <dbReference type="ARBA" id="ARBA00022946"/>
    </source>
</evidence>
<dbReference type="PANTHER" id="PTHR13359:SF2">
    <property type="entry name" value="LARGE RIBOSOMAL SUBUNIT PROTEIN ML40"/>
    <property type="match status" value="1"/>
</dbReference>
<evidence type="ECO:0000256" key="4">
    <source>
        <dbReference type="ARBA" id="ARBA00022980"/>
    </source>
</evidence>
<dbReference type="PANTHER" id="PTHR13359">
    <property type="entry name" value="39S RIBOSOMAL PROTEIN L40, MITOCHONDRIAL"/>
    <property type="match status" value="1"/>
</dbReference>
<keyword evidence="4" id="KW-0689">Ribosomal protein</keyword>
<proteinExistence type="inferred from homology"/>
<dbReference type="FunFam" id="6.10.250.3440:FF:000001">
    <property type="entry name" value="Mitochondrial ribosomal protein L40"/>
    <property type="match status" value="1"/>
</dbReference>
<reference evidence="9" key="1">
    <citation type="journal article" date="2022" name="bioRxiv">
        <title>Sequencing and chromosome-scale assembly of the giantPleurodeles waltlgenome.</title>
        <authorList>
            <person name="Brown T."/>
            <person name="Elewa A."/>
            <person name="Iarovenko S."/>
            <person name="Subramanian E."/>
            <person name="Araus A.J."/>
            <person name="Petzold A."/>
            <person name="Susuki M."/>
            <person name="Suzuki K.-i.T."/>
            <person name="Hayashi T."/>
            <person name="Toyoda A."/>
            <person name="Oliveira C."/>
            <person name="Osipova E."/>
            <person name="Leigh N.D."/>
            <person name="Simon A."/>
            <person name="Yun M.H."/>
        </authorList>
    </citation>
    <scope>NUCLEOTIDE SEQUENCE</scope>
    <source>
        <strain evidence="9">20211129_DDA</strain>
        <tissue evidence="9">Liver</tissue>
    </source>
</reference>
<evidence type="ECO:0000256" key="2">
    <source>
        <dbReference type="ARBA" id="ARBA00009360"/>
    </source>
</evidence>
<dbReference type="Pfam" id="PF09812">
    <property type="entry name" value="MRP-L28"/>
    <property type="match status" value="1"/>
</dbReference>
<sequence>MLLGAGRAVLLGSRAWTQKTWPLQTRASHWQASVLTLRTSLPMRAEPKKKKRVDPKRDLATRDRLRKKLKKLERVAPELIPIEDFVAPTHHTIQLKIRAPANLPFEESERRALLLKKWSLFKQEEHKQEMAAITSLMDAQAKALAELHLESEELYQAAVRRDSGLFPFESEGPCHTPPIANYEAPEGKYNDVTKVYTQ</sequence>
<comment type="similarity">
    <text evidence="2">Belongs to the mitochondrion-specific ribosomal protein mL40 family.</text>
</comment>
<organism evidence="9 10">
    <name type="scientific">Pleurodeles waltl</name>
    <name type="common">Iberian ribbed newt</name>
    <dbReference type="NCBI Taxonomy" id="8319"/>
    <lineage>
        <taxon>Eukaryota</taxon>
        <taxon>Metazoa</taxon>
        <taxon>Chordata</taxon>
        <taxon>Craniata</taxon>
        <taxon>Vertebrata</taxon>
        <taxon>Euteleostomi</taxon>
        <taxon>Amphibia</taxon>
        <taxon>Batrachia</taxon>
        <taxon>Caudata</taxon>
        <taxon>Salamandroidea</taxon>
        <taxon>Salamandridae</taxon>
        <taxon>Pleurodelinae</taxon>
        <taxon>Pleurodeles</taxon>
    </lineage>
</organism>
<dbReference type="InterPro" id="IPR019192">
    <property type="entry name" value="Ribosomal_mL40"/>
</dbReference>
<comment type="caution">
    <text evidence="9">The sequence shown here is derived from an EMBL/GenBank/DDBJ whole genome shotgun (WGS) entry which is preliminary data.</text>
</comment>
<dbReference type="EMBL" id="JANPWB010000015">
    <property type="protein sequence ID" value="KAJ1094100.1"/>
    <property type="molecule type" value="Genomic_DNA"/>
</dbReference>
<keyword evidence="3" id="KW-0809">Transit peptide</keyword>
<dbReference type="Gene3D" id="6.10.250.3440">
    <property type="match status" value="1"/>
</dbReference>
<evidence type="ECO:0000256" key="5">
    <source>
        <dbReference type="ARBA" id="ARBA00023128"/>
    </source>
</evidence>
<name>A0AAV7M273_PLEWA</name>